<dbReference type="Proteomes" id="UP000176186">
    <property type="component" value="Unassembled WGS sequence"/>
</dbReference>
<evidence type="ECO:0000313" key="2">
    <source>
        <dbReference type="Proteomes" id="UP000176186"/>
    </source>
</evidence>
<dbReference type="AlphaFoldDB" id="A0A1F6BD95"/>
<comment type="caution">
    <text evidence="1">The sequence shown here is derived from an EMBL/GenBank/DDBJ whole genome shotgun (WGS) entry which is preliminary data.</text>
</comment>
<dbReference type="EMBL" id="MFKE01000019">
    <property type="protein sequence ID" value="OGG34931.1"/>
    <property type="molecule type" value="Genomic_DNA"/>
</dbReference>
<accession>A0A1F6BD95</accession>
<name>A0A1F6BD95_9BACT</name>
<dbReference type="STRING" id="1798401.A2363_01780"/>
<reference evidence="1 2" key="1">
    <citation type="journal article" date="2016" name="Nat. Commun.">
        <title>Thousands of microbial genomes shed light on interconnected biogeochemical processes in an aquifer system.</title>
        <authorList>
            <person name="Anantharaman K."/>
            <person name="Brown C.T."/>
            <person name="Hug L.A."/>
            <person name="Sharon I."/>
            <person name="Castelle C.J."/>
            <person name="Probst A.J."/>
            <person name="Thomas B.C."/>
            <person name="Singh A."/>
            <person name="Wilkins M.J."/>
            <person name="Karaoz U."/>
            <person name="Brodie E.L."/>
            <person name="Williams K.H."/>
            <person name="Hubbard S.S."/>
            <person name="Banfield J.F."/>
        </authorList>
    </citation>
    <scope>NUCLEOTIDE SEQUENCE [LARGE SCALE GENOMIC DNA]</scope>
</reference>
<sequence length="124" mass="13395">MNKTSILLGLTALVIAGAVIAPQAVLAYRGDPAVKGPNYTEERHTAMEKAFENKDYAAWQNLMQGRGRVTQVVNKDNFAKFAQAHELAEQGKTDEANKIKAELGLGLRNGTGMGQGMGYGRTSR</sequence>
<evidence type="ECO:0000313" key="1">
    <source>
        <dbReference type="EMBL" id="OGG34931.1"/>
    </source>
</evidence>
<gene>
    <name evidence="1" type="ORF">A2363_01780</name>
</gene>
<protein>
    <submittedName>
        <fullName evidence="1">Uncharacterized protein</fullName>
    </submittedName>
</protein>
<proteinExistence type="predicted"/>
<organism evidence="1 2">
    <name type="scientific">Candidatus Gottesmanbacteria bacterium RIFOXYB1_FULL_47_11</name>
    <dbReference type="NCBI Taxonomy" id="1798401"/>
    <lineage>
        <taxon>Bacteria</taxon>
        <taxon>Candidatus Gottesmaniibacteriota</taxon>
    </lineage>
</organism>